<feature type="compositionally biased region" description="Basic and acidic residues" evidence="7">
    <location>
        <begin position="16"/>
        <end position="25"/>
    </location>
</feature>
<evidence type="ECO:0000313" key="10">
    <source>
        <dbReference type="Proteomes" id="UP000002279"/>
    </source>
</evidence>
<dbReference type="GO" id="GO:0031267">
    <property type="term" value="F:small GTPase binding"/>
    <property type="evidence" value="ECO:0007669"/>
    <property type="project" value="Ensembl"/>
</dbReference>
<feature type="region of interest" description="Disordered" evidence="7">
    <location>
        <begin position="528"/>
        <end position="707"/>
    </location>
</feature>
<feature type="region of interest" description="Disordered" evidence="7">
    <location>
        <begin position="1"/>
        <end position="25"/>
    </location>
</feature>
<feature type="compositionally biased region" description="Pro residues" evidence="7">
    <location>
        <begin position="50"/>
        <end position="76"/>
    </location>
</feature>
<dbReference type="GO" id="GO:0003779">
    <property type="term" value="F:actin binding"/>
    <property type="evidence" value="ECO:0007669"/>
    <property type="project" value="UniProtKB-KW"/>
</dbReference>
<dbReference type="FunCoup" id="A0A6I8NF84">
    <property type="interactions" value="1046"/>
</dbReference>
<dbReference type="GO" id="GO:0048041">
    <property type="term" value="P:focal adhesion assembly"/>
    <property type="evidence" value="ECO:0007669"/>
    <property type="project" value="Ensembl"/>
</dbReference>
<keyword evidence="3" id="KW-0175">Coiled coil</keyword>
<dbReference type="InterPro" id="IPR031808">
    <property type="entry name" value="JMY/WHAMM_N"/>
</dbReference>
<evidence type="ECO:0000256" key="1">
    <source>
        <dbReference type="ARBA" id="ARBA00004156"/>
    </source>
</evidence>
<dbReference type="Proteomes" id="UP000002279">
    <property type="component" value="Chromosome 5"/>
</dbReference>
<accession>A0A6I8NF84</accession>
<feature type="domain" description="WH2" evidence="8">
    <location>
        <begin position="704"/>
        <end position="721"/>
    </location>
</feature>
<dbReference type="PANTHER" id="PTHR23330:SF6">
    <property type="entry name" value="WASP HOMOLOG-ASSOCIATED PROTEIN WITH ACTIN, MEMBRANES AND MICROTUBULES"/>
    <property type="match status" value="1"/>
</dbReference>
<dbReference type="Gene3D" id="6.10.280.150">
    <property type="match status" value="1"/>
</dbReference>
<evidence type="ECO:0000313" key="9">
    <source>
        <dbReference type="Ensembl" id="ENSOANP00000039717.1"/>
    </source>
</evidence>
<evidence type="ECO:0000256" key="5">
    <source>
        <dbReference type="ARBA" id="ARBA00023203"/>
    </source>
</evidence>
<feature type="region of interest" description="Disordered" evidence="7">
    <location>
        <begin position="483"/>
        <end position="507"/>
    </location>
</feature>
<dbReference type="GO" id="GO:0030032">
    <property type="term" value="P:lamellipodium assembly"/>
    <property type="evidence" value="ECO:0007669"/>
    <property type="project" value="Ensembl"/>
</dbReference>
<keyword evidence="10" id="KW-1185">Reference proteome</keyword>
<sequence length="770" mass="86204">MEAEERADSLEGWVSVRERPFDADPRPPRLRFLVWWSPQAGRFAVTCPSRGPPPAARGPPPAARGPPPASRLPPPGRAGLLSVAALRGLHGLLLGLWPRPEPRLPALPAGLGTGPAGPEELRPLCRELEGYLAAAAAACGPDLLLDALFPAEDPADREPAYFEPPDELRRRTLRGRLDAARGRLRAVLQIHGAAETLVTLLKVYEEEDEAYRELVSQAADLYHYLLRPFRDMRELATFYKLEILKSLKTEELGPRRRAELKKEAENWRLRAEEAVTSIQEITVDYFKETVKALAAMQKQMEEDGKRFGSASWASATPRLEKVKLMSAQETLQLMRAKELCANQKRADIRKKMKSLSEQERSVDAVDELEIQYYEAQLESYKVQFEILKYEERLLVLQLETVRRLLKEKQDEVVYYDTCENPEELKGLDQTVDQQNSQNPEWKKLNLQLRQLESKRGIICSRRAYLRNKKDQCEESHQLKVRQAQESHKHFLRHHGIQLKRDKKKEEEREKREWINQEYQKTLQRLKTFREKRSARSGQKASGSDPVGPSPHLDDSPPTVSADAQPLSLIFLSPGLEKSPPSDKGQSGRGQGGSEGLPEQTLAPTGEPGEEVKTPQASPLLTPPASPSPSAPPPPPPPPLPVHPPPPFWEPTKVGEKPFSADKFRDPPRSRCSGLMDEVLASLKQGNSGLRHVEPPHPPGPGTSGQDDLLAAIRRGVKLRRVTPGPAREAKASNSELERSIKAAMRRIKKVSADSEEEDDGEQNSGGEWDG</sequence>
<name>A0A6I8NF84_ORNAN</name>
<dbReference type="GO" id="GO:0005737">
    <property type="term" value="C:cytoplasm"/>
    <property type="evidence" value="ECO:0000318"/>
    <property type="project" value="GO_Central"/>
</dbReference>
<dbReference type="GO" id="GO:0033116">
    <property type="term" value="C:endoplasmic reticulum-Golgi intermediate compartment membrane"/>
    <property type="evidence" value="ECO:0000318"/>
    <property type="project" value="GO_Central"/>
</dbReference>
<dbReference type="GeneTree" id="ENSGT00510000046704"/>
<dbReference type="GO" id="GO:0008017">
    <property type="term" value="F:microtubule binding"/>
    <property type="evidence" value="ECO:0007669"/>
    <property type="project" value="Ensembl"/>
</dbReference>
<dbReference type="GO" id="GO:0000139">
    <property type="term" value="C:Golgi membrane"/>
    <property type="evidence" value="ECO:0007669"/>
    <property type="project" value="Ensembl"/>
</dbReference>
<feature type="region of interest" description="Disordered" evidence="7">
    <location>
        <begin position="747"/>
        <end position="770"/>
    </location>
</feature>
<dbReference type="GO" id="GO:0097320">
    <property type="term" value="P:plasma membrane tubulation"/>
    <property type="evidence" value="ECO:0007669"/>
    <property type="project" value="Ensembl"/>
</dbReference>
<dbReference type="PANTHER" id="PTHR23330">
    <property type="entry name" value="P300 TRANSCRIPTIONAL COFACTOR JMY-RELATED"/>
    <property type="match status" value="1"/>
</dbReference>
<dbReference type="GO" id="GO:0051127">
    <property type="term" value="P:positive regulation of actin nucleation"/>
    <property type="evidence" value="ECO:0007669"/>
    <property type="project" value="Ensembl"/>
</dbReference>
<organism evidence="9 10">
    <name type="scientific">Ornithorhynchus anatinus</name>
    <name type="common">Duckbill platypus</name>
    <dbReference type="NCBI Taxonomy" id="9258"/>
    <lineage>
        <taxon>Eukaryota</taxon>
        <taxon>Metazoa</taxon>
        <taxon>Chordata</taxon>
        <taxon>Craniata</taxon>
        <taxon>Vertebrata</taxon>
        <taxon>Euteleostomi</taxon>
        <taxon>Mammalia</taxon>
        <taxon>Monotremata</taxon>
        <taxon>Ornithorhynchidae</taxon>
        <taxon>Ornithorhynchus</taxon>
    </lineage>
</organism>
<feature type="compositionally biased region" description="Basic residues" evidence="7">
    <location>
        <begin position="489"/>
        <end position="502"/>
    </location>
</feature>
<reference evidence="9 10" key="1">
    <citation type="journal article" date="2008" name="Nature">
        <title>Genome analysis of the platypus reveals unique signatures of evolution.</title>
        <authorList>
            <person name="Warren W.C."/>
            <person name="Hillier L.W."/>
            <person name="Marshall Graves J.A."/>
            <person name="Birney E."/>
            <person name="Ponting C.P."/>
            <person name="Grutzner F."/>
            <person name="Belov K."/>
            <person name="Miller W."/>
            <person name="Clarke L."/>
            <person name="Chinwalla A.T."/>
            <person name="Yang S.P."/>
            <person name="Heger A."/>
            <person name="Locke D.P."/>
            <person name="Miethke P."/>
            <person name="Waters P.D."/>
            <person name="Veyrunes F."/>
            <person name="Fulton L."/>
            <person name="Fulton B."/>
            <person name="Graves T."/>
            <person name="Wallis J."/>
            <person name="Puente X.S."/>
            <person name="Lopez-Otin C."/>
            <person name="Ordonez G.R."/>
            <person name="Eichler E.E."/>
            <person name="Chen L."/>
            <person name="Cheng Z."/>
            <person name="Deakin J.E."/>
            <person name="Alsop A."/>
            <person name="Thompson K."/>
            <person name="Kirby P."/>
            <person name="Papenfuss A.T."/>
            <person name="Wakefield M.J."/>
            <person name="Olender T."/>
            <person name="Lancet D."/>
            <person name="Huttley G.A."/>
            <person name="Smit A.F."/>
            <person name="Pask A."/>
            <person name="Temple-Smith P."/>
            <person name="Batzer M.A."/>
            <person name="Walker J.A."/>
            <person name="Konkel M.K."/>
            <person name="Harris R.S."/>
            <person name="Whittington C.M."/>
            <person name="Wong E.S."/>
            <person name="Gemmell N.J."/>
            <person name="Buschiazzo E."/>
            <person name="Vargas Jentzsch I.M."/>
            <person name="Merkel A."/>
            <person name="Schmitz J."/>
            <person name="Zemann A."/>
            <person name="Churakov G."/>
            <person name="Kriegs J.O."/>
            <person name="Brosius J."/>
            <person name="Murchison E.P."/>
            <person name="Sachidanandam R."/>
            <person name="Smith C."/>
            <person name="Hannon G.J."/>
            <person name="Tsend-Ayush E."/>
            <person name="McMillan D."/>
            <person name="Attenborough R."/>
            <person name="Rens W."/>
            <person name="Ferguson-Smith M."/>
            <person name="Lefevre C.M."/>
            <person name="Sharp J.A."/>
            <person name="Nicholas K.R."/>
            <person name="Ray D.A."/>
            <person name="Kube M."/>
            <person name="Reinhardt R."/>
            <person name="Pringle T.H."/>
            <person name="Taylor J."/>
            <person name="Jones R.C."/>
            <person name="Nixon B."/>
            <person name="Dacheux J.L."/>
            <person name="Niwa H."/>
            <person name="Sekita Y."/>
            <person name="Huang X."/>
            <person name="Stark A."/>
            <person name="Kheradpour P."/>
            <person name="Kellis M."/>
            <person name="Flicek P."/>
            <person name="Chen Y."/>
            <person name="Webber C."/>
            <person name="Hardison R."/>
            <person name="Nelson J."/>
            <person name="Hallsworth-Pepin K."/>
            <person name="Delehaunty K."/>
            <person name="Markovic C."/>
            <person name="Minx P."/>
            <person name="Feng Y."/>
            <person name="Kremitzki C."/>
            <person name="Mitreva M."/>
            <person name="Glasscock J."/>
            <person name="Wylie T."/>
            <person name="Wohldmann P."/>
            <person name="Thiru P."/>
            <person name="Nhan M.N."/>
            <person name="Pohl C.S."/>
            <person name="Smith S.M."/>
            <person name="Hou S."/>
            <person name="Nefedov M."/>
            <person name="de Jong P.J."/>
            <person name="Renfree M.B."/>
            <person name="Mardis E.R."/>
            <person name="Wilson R.K."/>
        </authorList>
    </citation>
    <scope>NUCLEOTIDE SEQUENCE [LARGE SCALE GENOMIC DNA]</scope>
    <source>
        <strain evidence="9 10">Glennie</strain>
    </source>
</reference>
<dbReference type="GO" id="GO:0030659">
    <property type="term" value="C:cytoplasmic vesicle membrane"/>
    <property type="evidence" value="ECO:0007669"/>
    <property type="project" value="UniProtKB-SubCell"/>
</dbReference>
<protein>
    <submittedName>
        <fullName evidence="9">WASP homolog associated with actin, golgi membranes and microtubules</fullName>
    </submittedName>
</protein>
<dbReference type="Pfam" id="PF15920">
    <property type="entry name" value="WHAMM-JMY_N"/>
    <property type="match status" value="1"/>
</dbReference>
<feature type="region of interest" description="Disordered" evidence="7">
    <location>
        <begin position="45"/>
        <end position="76"/>
    </location>
</feature>
<reference evidence="9" key="3">
    <citation type="submission" date="2025-09" db="UniProtKB">
        <authorList>
            <consortium name="Ensembl"/>
        </authorList>
    </citation>
    <scope>IDENTIFICATION</scope>
    <source>
        <strain evidence="9">Glennie</strain>
    </source>
</reference>
<evidence type="ECO:0000259" key="8">
    <source>
        <dbReference type="PROSITE" id="PS51082"/>
    </source>
</evidence>
<evidence type="ECO:0000256" key="2">
    <source>
        <dbReference type="ARBA" id="ARBA00022490"/>
    </source>
</evidence>
<dbReference type="AlphaFoldDB" id="A0A6I8NF84"/>
<dbReference type="Pfam" id="PF15871">
    <property type="entry name" value="JMY"/>
    <property type="match status" value="1"/>
</dbReference>
<dbReference type="OMA" id="IQFYEIQ"/>
<dbReference type="Ensembl" id="ENSOANT00000063280.1">
    <property type="protein sequence ID" value="ENSOANP00000039717.1"/>
    <property type="gene ID" value="ENSOANG00000046757.1"/>
</dbReference>
<dbReference type="Bgee" id="ENSOANG00000046757">
    <property type="expression patterns" value="Expressed in fibroblast and 7 other cell types or tissues"/>
</dbReference>
<keyword evidence="2" id="KW-0963">Cytoplasm</keyword>
<dbReference type="InterPro" id="IPR003124">
    <property type="entry name" value="WH2_dom"/>
</dbReference>
<keyword evidence="4" id="KW-0472">Membrane</keyword>
<dbReference type="GO" id="GO:0005829">
    <property type="term" value="C:cytosol"/>
    <property type="evidence" value="ECO:0007669"/>
    <property type="project" value="Ensembl"/>
</dbReference>
<feature type="compositionally biased region" description="Pro residues" evidence="7">
    <location>
        <begin position="620"/>
        <end position="648"/>
    </location>
</feature>
<evidence type="ECO:0000256" key="3">
    <source>
        <dbReference type="ARBA" id="ARBA00023054"/>
    </source>
</evidence>
<feature type="compositionally biased region" description="Basic and acidic residues" evidence="7">
    <location>
        <begin position="652"/>
        <end position="668"/>
    </location>
</feature>
<dbReference type="PROSITE" id="PS51082">
    <property type="entry name" value="WH2"/>
    <property type="match status" value="1"/>
</dbReference>
<reference evidence="9" key="2">
    <citation type="submission" date="2025-08" db="UniProtKB">
        <authorList>
            <consortium name="Ensembl"/>
        </authorList>
    </citation>
    <scope>IDENTIFICATION</scope>
    <source>
        <strain evidence="9">Glennie</strain>
    </source>
</reference>
<dbReference type="GO" id="GO:0071933">
    <property type="term" value="F:Arp2/3 complex binding"/>
    <property type="evidence" value="ECO:0000318"/>
    <property type="project" value="GO_Central"/>
</dbReference>
<evidence type="ECO:0000256" key="6">
    <source>
        <dbReference type="ARBA" id="ARBA00023329"/>
    </source>
</evidence>
<evidence type="ECO:0000256" key="4">
    <source>
        <dbReference type="ARBA" id="ARBA00023136"/>
    </source>
</evidence>
<dbReference type="GO" id="GO:0034314">
    <property type="term" value="P:Arp2/3 complex-mediated actin nucleation"/>
    <property type="evidence" value="ECO:0000318"/>
    <property type="project" value="GO_Central"/>
</dbReference>
<comment type="subcellular location">
    <subcellularLocation>
        <location evidence="1">Cytoplasmic vesicle membrane</location>
    </subcellularLocation>
</comment>
<dbReference type="GO" id="GO:0006888">
    <property type="term" value="P:endoplasmic reticulum to Golgi vesicle-mediated transport"/>
    <property type="evidence" value="ECO:0000318"/>
    <property type="project" value="GO_Central"/>
</dbReference>
<keyword evidence="6" id="KW-0968">Cytoplasmic vesicle</keyword>
<evidence type="ECO:0000256" key="7">
    <source>
        <dbReference type="SAM" id="MobiDB-lite"/>
    </source>
</evidence>
<dbReference type="InParanoid" id="A0A6I8NF84"/>
<proteinExistence type="predicted"/>
<dbReference type="InterPro" id="IPR031738">
    <property type="entry name" value="JMY/WHAMM"/>
</dbReference>
<keyword evidence="5" id="KW-0009">Actin-binding</keyword>
<gene>
    <name evidence="9" type="primary">WHAMM</name>
</gene>